<name>A0AAU9JNR0_9CILI</name>
<comment type="caution">
    <text evidence="1">The sequence shown here is derived from an EMBL/GenBank/DDBJ whole genome shotgun (WGS) entry which is preliminary data.</text>
</comment>
<evidence type="ECO:0000313" key="1">
    <source>
        <dbReference type="EMBL" id="CAG9322513.1"/>
    </source>
</evidence>
<dbReference type="Proteomes" id="UP001162131">
    <property type="component" value="Unassembled WGS sequence"/>
</dbReference>
<gene>
    <name evidence="1" type="ORF">BSTOLATCC_MIC31642</name>
</gene>
<sequence length="257" mass="29794">MCVPYQYYPSLHLRSDYSAPRWVSWKKVSPSCLFKQSEKRIRKTSLPPLVKQENSLLASYSREEAETFSYDPFYDLTIDRRKSKSKPKPENILINVESISDDDLFSDMNPKRKGRSLGKKTILLSKKAKLLLRTKIESNKQYQIKTPEPIFHDFRKSPSPESALVKSTLSIPDSTIEKVNQKQVYKEAFYRKEQTRIKFTGNSSRVTTLRSKNEEKIMKFNKIALGINVKEENGLKDASENTEGKLVISLPKIEKYD</sequence>
<dbReference type="EMBL" id="CAJZBQ010000032">
    <property type="protein sequence ID" value="CAG9322513.1"/>
    <property type="molecule type" value="Genomic_DNA"/>
</dbReference>
<accession>A0AAU9JNR0</accession>
<proteinExistence type="predicted"/>
<evidence type="ECO:0000313" key="2">
    <source>
        <dbReference type="Proteomes" id="UP001162131"/>
    </source>
</evidence>
<keyword evidence="2" id="KW-1185">Reference proteome</keyword>
<organism evidence="1 2">
    <name type="scientific">Blepharisma stoltei</name>
    <dbReference type="NCBI Taxonomy" id="1481888"/>
    <lineage>
        <taxon>Eukaryota</taxon>
        <taxon>Sar</taxon>
        <taxon>Alveolata</taxon>
        <taxon>Ciliophora</taxon>
        <taxon>Postciliodesmatophora</taxon>
        <taxon>Heterotrichea</taxon>
        <taxon>Heterotrichida</taxon>
        <taxon>Blepharismidae</taxon>
        <taxon>Blepharisma</taxon>
    </lineage>
</organism>
<reference evidence="1" key="1">
    <citation type="submission" date="2021-09" db="EMBL/GenBank/DDBJ databases">
        <authorList>
            <consortium name="AG Swart"/>
            <person name="Singh M."/>
            <person name="Singh A."/>
            <person name="Seah K."/>
            <person name="Emmerich C."/>
        </authorList>
    </citation>
    <scope>NUCLEOTIDE SEQUENCE</scope>
    <source>
        <strain evidence="1">ATCC30299</strain>
    </source>
</reference>
<dbReference type="AlphaFoldDB" id="A0AAU9JNR0"/>
<protein>
    <submittedName>
        <fullName evidence="1">Uncharacterized protein</fullName>
    </submittedName>
</protein>